<dbReference type="EMBL" id="CAJNOL010006520">
    <property type="protein sequence ID" value="CAF1618887.1"/>
    <property type="molecule type" value="Genomic_DNA"/>
</dbReference>
<accession>A0A815KBQ5</accession>
<dbReference type="AlphaFoldDB" id="A0A815KBQ5"/>
<proteinExistence type="predicted"/>
<name>A0A815KBQ5_9BILA</name>
<sequence length="90" mass="10012">MAVVRLKDDLMIILGGDCCHSKRILVGKEQIAIFEDGTSGHEDIEEAKKTIRRTREWIDQSNGTVGIILAHDGEWKEALPSKIAELIQVA</sequence>
<evidence type="ECO:0000313" key="3">
    <source>
        <dbReference type="Proteomes" id="UP000663854"/>
    </source>
</evidence>
<protein>
    <submittedName>
        <fullName evidence="1">Uncharacterized protein</fullName>
    </submittedName>
</protein>
<evidence type="ECO:0000313" key="4">
    <source>
        <dbReference type="Proteomes" id="UP000663870"/>
    </source>
</evidence>
<comment type="caution">
    <text evidence="1">The sequence shown here is derived from an EMBL/GenBank/DDBJ whole genome shotgun (WGS) entry which is preliminary data.</text>
</comment>
<dbReference type="Proteomes" id="UP000663870">
    <property type="component" value="Unassembled WGS sequence"/>
</dbReference>
<evidence type="ECO:0000313" key="1">
    <source>
        <dbReference type="EMBL" id="CAF1387711.1"/>
    </source>
</evidence>
<gene>
    <name evidence="2" type="ORF">JXQ802_LOCUS50343</name>
    <name evidence="1" type="ORF">PYM288_LOCUS34179</name>
</gene>
<dbReference type="Proteomes" id="UP000663854">
    <property type="component" value="Unassembled WGS sequence"/>
</dbReference>
<keyword evidence="4" id="KW-1185">Reference proteome</keyword>
<reference evidence="1" key="1">
    <citation type="submission" date="2021-02" db="EMBL/GenBank/DDBJ databases">
        <authorList>
            <person name="Nowell W R."/>
        </authorList>
    </citation>
    <scope>NUCLEOTIDE SEQUENCE</scope>
</reference>
<dbReference type="EMBL" id="CAJNOH010005042">
    <property type="protein sequence ID" value="CAF1387711.1"/>
    <property type="molecule type" value="Genomic_DNA"/>
</dbReference>
<evidence type="ECO:0000313" key="2">
    <source>
        <dbReference type="EMBL" id="CAF1618887.1"/>
    </source>
</evidence>
<organism evidence="1 3">
    <name type="scientific">Rotaria sordida</name>
    <dbReference type="NCBI Taxonomy" id="392033"/>
    <lineage>
        <taxon>Eukaryota</taxon>
        <taxon>Metazoa</taxon>
        <taxon>Spiralia</taxon>
        <taxon>Gnathifera</taxon>
        <taxon>Rotifera</taxon>
        <taxon>Eurotatoria</taxon>
        <taxon>Bdelloidea</taxon>
        <taxon>Philodinida</taxon>
        <taxon>Philodinidae</taxon>
        <taxon>Rotaria</taxon>
    </lineage>
</organism>